<proteinExistence type="predicted"/>
<dbReference type="GO" id="GO:0016787">
    <property type="term" value="F:hydrolase activity"/>
    <property type="evidence" value="ECO:0007669"/>
    <property type="project" value="UniProtKB-KW"/>
</dbReference>
<dbReference type="EMBL" id="VNJI01000004">
    <property type="protein sequence ID" value="TVY11139.1"/>
    <property type="molecule type" value="Genomic_DNA"/>
</dbReference>
<evidence type="ECO:0000313" key="3">
    <source>
        <dbReference type="Proteomes" id="UP000317036"/>
    </source>
</evidence>
<dbReference type="OrthoDB" id="1953620at2"/>
<organism evidence="2 3">
    <name type="scientific">Paenibacillus cremeus</name>
    <dbReference type="NCBI Taxonomy" id="2163881"/>
    <lineage>
        <taxon>Bacteria</taxon>
        <taxon>Bacillati</taxon>
        <taxon>Bacillota</taxon>
        <taxon>Bacilli</taxon>
        <taxon>Bacillales</taxon>
        <taxon>Paenibacillaceae</taxon>
        <taxon>Paenibacillus</taxon>
    </lineage>
</organism>
<dbReference type="Gene3D" id="3.40.50.1110">
    <property type="entry name" value="SGNH hydrolase"/>
    <property type="match status" value="1"/>
</dbReference>
<comment type="caution">
    <text evidence="2">The sequence shown here is derived from an EMBL/GenBank/DDBJ whole genome shotgun (WGS) entry which is preliminary data.</text>
</comment>
<gene>
    <name evidence="2" type="ORF">FPZ49_04695</name>
</gene>
<feature type="domain" description="SGNH hydrolase-type esterase" evidence="1">
    <location>
        <begin position="7"/>
        <end position="185"/>
    </location>
</feature>
<dbReference type="Proteomes" id="UP000317036">
    <property type="component" value="Unassembled WGS sequence"/>
</dbReference>
<dbReference type="InterPro" id="IPR036514">
    <property type="entry name" value="SGNH_hydro_sf"/>
</dbReference>
<protein>
    <submittedName>
        <fullName evidence="2">SGNH/GDSL hydrolase family protein</fullName>
    </submittedName>
</protein>
<accession>A0A559KG83</accession>
<evidence type="ECO:0000259" key="1">
    <source>
        <dbReference type="Pfam" id="PF13472"/>
    </source>
</evidence>
<keyword evidence="2" id="KW-0378">Hydrolase</keyword>
<dbReference type="SUPFAM" id="SSF52266">
    <property type="entry name" value="SGNH hydrolase"/>
    <property type="match status" value="1"/>
</dbReference>
<dbReference type="AlphaFoldDB" id="A0A559KG83"/>
<dbReference type="InterPro" id="IPR013830">
    <property type="entry name" value="SGNH_hydro"/>
</dbReference>
<keyword evidence="3" id="KW-1185">Reference proteome</keyword>
<dbReference type="Pfam" id="PF13472">
    <property type="entry name" value="Lipase_GDSL_2"/>
    <property type="match status" value="1"/>
</dbReference>
<name>A0A559KG83_9BACL</name>
<reference evidence="2 3" key="1">
    <citation type="submission" date="2019-07" db="EMBL/GenBank/DDBJ databases">
        <authorList>
            <person name="Kim J."/>
        </authorList>
    </citation>
    <scope>NUCLEOTIDE SEQUENCE [LARGE SCALE GENOMIC DNA]</scope>
    <source>
        <strain evidence="2 3">JC52</strain>
    </source>
</reference>
<evidence type="ECO:0000313" key="2">
    <source>
        <dbReference type="EMBL" id="TVY11139.1"/>
    </source>
</evidence>
<sequence>MRSLFIVGDSISIQYGPYLKKLVENRFHYDRKRGEAQALADLDNPVGANGGDSGMVLDYLKSERDKGVKYDLLMVNCGLHDMKTNPVTGEKQIPLPKYRDHLAEIVRIAREMAQAIHWIRTTDAVEAIHNSKNRSFHRFHEDVVAYNSAADEIMSAHGIPMVDLYSFTRVFGEAAYCDHVHFTEEVRGLQAAYIAGYLAGAYQS</sequence>
<dbReference type="RefSeq" id="WP_144843887.1">
    <property type="nucleotide sequence ID" value="NZ_VNJI01000004.1"/>
</dbReference>